<keyword evidence="3 6" id="KW-0812">Transmembrane</keyword>
<evidence type="ECO:0000313" key="8">
    <source>
        <dbReference type="Proteomes" id="UP000199657"/>
    </source>
</evidence>
<feature type="transmembrane region" description="Helical" evidence="6">
    <location>
        <begin position="268"/>
        <end position="295"/>
    </location>
</feature>
<dbReference type="Pfam" id="PF02653">
    <property type="entry name" value="BPD_transp_2"/>
    <property type="match status" value="1"/>
</dbReference>
<dbReference type="InterPro" id="IPR043428">
    <property type="entry name" value="LivM-like"/>
</dbReference>
<protein>
    <submittedName>
        <fullName evidence="7">Branched-chain amino acid transport system permease protein</fullName>
    </submittedName>
</protein>
<dbReference type="PANTHER" id="PTHR30482:SF5">
    <property type="entry name" value="ABC TRANSPORTER PERMEASE PROTEIN"/>
    <property type="match status" value="1"/>
</dbReference>
<evidence type="ECO:0000256" key="1">
    <source>
        <dbReference type="ARBA" id="ARBA00004429"/>
    </source>
</evidence>
<evidence type="ECO:0000256" key="4">
    <source>
        <dbReference type="ARBA" id="ARBA00022989"/>
    </source>
</evidence>
<dbReference type="AlphaFoldDB" id="A0A1H8UU37"/>
<keyword evidence="2" id="KW-1003">Cell membrane</keyword>
<feature type="transmembrane region" description="Helical" evidence="6">
    <location>
        <begin position="129"/>
        <end position="147"/>
    </location>
</feature>
<dbReference type="Proteomes" id="UP000199657">
    <property type="component" value="Unassembled WGS sequence"/>
</dbReference>
<keyword evidence="5 6" id="KW-0472">Membrane</keyword>
<comment type="subcellular location">
    <subcellularLocation>
        <location evidence="1">Cell inner membrane</location>
        <topology evidence="1">Multi-pass membrane protein</topology>
    </subcellularLocation>
</comment>
<dbReference type="STRING" id="406100.SAMN04488052_10846"/>
<accession>A0A1H8UU37</accession>
<evidence type="ECO:0000256" key="5">
    <source>
        <dbReference type="ARBA" id="ARBA00023136"/>
    </source>
</evidence>
<evidence type="ECO:0000256" key="6">
    <source>
        <dbReference type="SAM" id="Phobius"/>
    </source>
</evidence>
<evidence type="ECO:0000256" key="3">
    <source>
        <dbReference type="ARBA" id="ARBA00022692"/>
    </source>
</evidence>
<evidence type="ECO:0000313" key="7">
    <source>
        <dbReference type="EMBL" id="SEP06513.1"/>
    </source>
</evidence>
<organism evidence="7 8">
    <name type="scientific">Aquisalimonas asiatica</name>
    <dbReference type="NCBI Taxonomy" id="406100"/>
    <lineage>
        <taxon>Bacteria</taxon>
        <taxon>Pseudomonadati</taxon>
        <taxon>Pseudomonadota</taxon>
        <taxon>Gammaproteobacteria</taxon>
        <taxon>Chromatiales</taxon>
        <taxon>Ectothiorhodospiraceae</taxon>
        <taxon>Aquisalimonas</taxon>
    </lineage>
</organism>
<feature type="transmembrane region" description="Helical" evidence="6">
    <location>
        <begin position="75"/>
        <end position="94"/>
    </location>
</feature>
<dbReference type="GO" id="GO:0005886">
    <property type="term" value="C:plasma membrane"/>
    <property type="evidence" value="ECO:0007669"/>
    <property type="project" value="UniProtKB-SubCell"/>
</dbReference>
<feature type="transmembrane region" description="Helical" evidence="6">
    <location>
        <begin position="180"/>
        <end position="198"/>
    </location>
</feature>
<dbReference type="CDD" id="cd06581">
    <property type="entry name" value="TM_PBP1_LivM_like"/>
    <property type="match status" value="1"/>
</dbReference>
<dbReference type="OrthoDB" id="9814461at2"/>
<dbReference type="GO" id="GO:0015658">
    <property type="term" value="F:branched-chain amino acid transmembrane transporter activity"/>
    <property type="evidence" value="ECO:0007669"/>
    <property type="project" value="InterPro"/>
</dbReference>
<evidence type="ECO:0000256" key="2">
    <source>
        <dbReference type="ARBA" id="ARBA00022475"/>
    </source>
</evidence>
<keyword evidence="8" id="KW-1185">Reference proteome</keyword>
<keyword evidence="4 6" id="KW-1133">Transmembrane helix</keyword>
<reference evidence="7 8" key="1">
    <citation type="submission" date="2016-10" db="EMBL/GenBank/DDBJ databases">
        <authorList>
            <person name="de Groot N.N."/>
        </authorList>
    </citation>
    <scope>NUCLEOTIDE SEQUENCE [LARGE SCALE GENOMIC DNA]</scope>
    <source>
        <strain evidence="7 8">CGMCC 1.6291</strain>
    </source>
</reference>
<feature type="transmembrane region" description="Helical" evidence="6">
    <location>
        <begin position="302"/>
        <end position="329"/>
    </location>
</feature>
<feature type="transmembrane region" description="Helical" evidence="6">
    <location>
        <begin position="230"/>
        <end position="248"/>
    </location>
</feature>
<dbReference type="EMBL" id="FOEG01000008">
    <property type="protein sequence ID" value="SEP06513.1"/>
    <property type="molecule type" value="Genomic_DNA"/>
</dbReference>
<feature type="transmembrane region" description="Helical" evidence="6">
    <location>
        <begin position="27"/>
        <end position="44"/>
    </location>
</feature>
<dbReference type="PANTHER" id="PTHR30482">
    <property type="entry name" value="HIGH-AFFINITY BRANCHED-CHAIN AMINO ACID TRANSPORT SYSTEM PERMEASE"/>
    <property type="match status" value="1"/>
</dbReference>
<dbReference type="InterPro" id="IPR001851">
    <property type="entry name" value="ABC_transp_permease"/>
</dbReference>
<dbReference type="RefSeq" id="WP_091645283.1">
    <property type="nucleotide sequence ID" value="NZ_FOEG01000008.1"/>
</dbReference>
<proteinExistence type="predicted"/>
<feature type="transmembrane region" description="Helical" evidence="6">
    <location>
        <begin position="50"/>
        <end position="68"/>
    </location>
</feature>
<name>A0A1H8UU37_9GAMM</name>
<feature type="transmembrane region" description="Helical" evidence="6">
    <location>
        <begin position="100"/>
        <end position="122"/>
    </location>
</feature>
<gene>
    <name evidence="7" type="ORF">SAMN04488052_10846</name>
</gene>
<sequence>MLYRESGQFKTTYAADQAMLPIRQDQIFLALVIVVAVTIPFLVSNYVIQALLLPFLIYSVAAIGLNILVGYCGQISLGTGGFMAVGAFAAWNLLARVPEMPPLVAFILAGLIAAGTGVLFGLPALRIKGFYLAVTTLAAQFFLIWLLQRPWFVGYSPTGVISAQTIEILGWRIDTPVDRYLFALAVVIIIALAAKNLVRSATGRKWMAIRDMDVAAEIIGIRPMPTKLKAFAVSSFIVGIAGVLWAYLYLGQLEAEAFDIYTSFDVLFMVIIGGLGSILGSFLGAAFVVLVPIFLNTVPGALGLPLGTAMISYIEIFIFGSLIIFFLIVEPHGLARLWSIAKQKLRLWPFPY</sequence>